<feature type="domain" description="Chorein N-terminal" evidence="4">
    <location>
        <begin position="1"/>
        <end position="210"/>
    </location>
</feature>
<evidence type="ECO:0000256" key="1">
    <source>
        <dbReference type="ARBA" id="ARBA00006545"/>
    </source>
</evidence>
<feature type="region of interest" description="Disordered" evidence="3">
    <location>
        <begin position="1418"/>
        <end position="1454"/>
    </location>
</feature>
<evidence type="ECO:0000259" key="5">
    <source>
        <dbReference type="Pfam" id="PF25033"/>
    </source>
</evidence>
<feature type="compositionally biased region" description="Acidic residues" evidence="3">
    <location>
        <begin position="1503"/>
        <end position="1513"/>
    </location>
</feature>
<reference evidence="7" key="1">
    <citation type="submission" date="2025-08" db="UniProtKB">
        <authorList>
            <consortium name="RefSeq"/>
        </authorList>
    </citation>
    <scope>IDENTIFICATION</scope>
    <source>
        <tissue evidence="7">Entire body</tissue>
    </source>
</reference>
<dbReference type="Proteomes" id="UP000192223">
    <property type="component" value="Unplaced"/>
</dbReference>
<accession>A0A7F5QZ32</accession>
<feature type="region of interest" description="Disordered" evidence="3">
    <location>
        <begin position="415"/>
        <end position="442"/>
    </location>
</feature>
<comment type="similarity">
    <text evidence="1">Belongs to the VPS13 family.</text>
</comment>
<feature type="domain" description="VPS13-like middle region" evidence="5">
    <location>
        <begin position="665"/>
        <end position="1399"/>
    </location>
</feature>
<dbReference type="RefSeq" id="XP_025830550.1">
    <property type="nucleotide sequence ID" value="XM_025974765.1"/>
</dbReference>
<dbReference type="Pfam" id="PF12624">
    <property type="entry name" value="VPS13_N"/>
    <property type="match status" value="1"/>
</dbReference>
<feature type="region of interest" description="Disordered" evidence="3">
    <location>
        <begin position="1493"/>
        <end position="1522"/>
    </location>
</feature>
<dbReference type="PANTHER" id="PTHR16166">
    <property type="entry name" value="VACUOLAR PROTEIN SORTING-ASSOCIATED PROTEIN VPS13"/>
    <property type="match status" value="1"/>
</dbReference>
<dbReference type="GeneID" id="112904549"/>
<dbReference type="InterPro" id="IPR026854">
    <property type="entry name" value="VPS13_N"/>
</dbReference>
<evidence type="ECO:0000259" key="4">
    <source>
        <dbReference type="Pfam" id="PF12624"/>
    </source>
</evidence>
<evidence type="ECO:0000313" key="7">
    <source>
        <dbReference type="RefSeq" id="XP_025830550.1"/>
    </source>
</evidence>
<proteinExistence type="inferred from homology"/>
<dbReference type="Pfam" id="PF25033">
    <property type="entry name" value="VPS13_M"/>
    <property type="match status" value="1"/>
</dbReference>
<evidence type="ECO:0000313" key="6">
    <source>
        <dbReference type="Proteomes" id="UP000192223"/>
    </source>
</evidence>
<dbReference type="InterPro" id="IPR026847">
    <property type="entry name" value="VPS13"/>
</dbReference>
<protein>
    <submittedName>
        <fullName evidence="7">Vacuolar protein sorting-associated protein 13A-like</fullName>
    </submittedName>
</protein>
<sequence>MLEGVVARLFNQLLGRYVVDLDTENLNVGIFSGQVQMTDVRLKPEALYELELPIEVVMGTIGKIWLQIPWNRLWSQPVVVNIENIHILAKPIVRFEKYDSEKDKRLLRAFKRRALGKLDSEGFNIGGPQSFAEHLVANIVNNMQITLTNIHIRYEDTVSVEYPIACGFCIGSISAEPTNSKWKACKVNESSTTCYYLVKVEALYTYWNVNITPPDWNFPSDYYTWRNIWDINLNLKVPIFIIPEDGNIAGNSSLLILDLGRIEVTTELWKRNVVLEFATQMEMEEQLYSRLHIKCSDIQVLFGNSKDNWKESMKEKDTELHILPKTKISAFYALRVRDVSNIPRYKFSSAFENFKINIREKRLEQIFDYFDSLLESKRNEIPQNRASRWLNDTIFTRNSYSYHCHVLSIIKKSTGLSKPKSKDNSSSTSSTNQDKKRNVEMPKQDMNEAFARVIDLPGLEDNISPNNTIRTLLRFSFNEFTLTVFRSNAATDKQYLILRLHEVTVDLAYMTYGPAYQVSVRSICLTDKCHTTCSGQYLDLIHSPFPSKEDIFVLLYRRVDAKCPDFWTHFHGVETSLVADFDTVHLTLHQEATENLLKYTKYLCYTICSKLSGLLIPSVKNTWAKIKASFSDSRKNTPVPPGAVKYSQSGRLNIMDIKVCASDFDIMGIQISGLEVDLLFRANERFVFKSFLRHISVDHLSEVTLYPKILTTDGEKVYEVKYVQNATHIVEQNQGNEDKIVTNGTFKFYLGRLHITFLYKLIVQFQRFLLGMEMISCVESLYEIFSRNISKITETLKPNSKIHLAINLQGPVILFPQKSDSPNVIIVDTGELHLENFFKRYSNDVVDNILVKLDQICLSRAVMGLTANIEMQETMLEPLGLNLDVKSYVSQSNSLKTNISWEVDGNLDVIQINVGQRDLSTLIACYTDNIGEGKLLNLLPEKKKVPIKEDESLEAVKKLESFFCKPKQKDISLKFSLDGLHVTLFFDPSELLSSPIRDLNHGFCKIELAEIALYVVVYTDKTLEGKFNAEMITIEELGPDVNTCNKYILQSTAEDSANNNAKVTINKPPVIDITFTQNKSNDKSVDTIIGSLSLSLSVPFCEKIAIFILESLPKENTDLGIVNHGYISDHSEQEPTVNCTSSLTVALRINKPEFIFVIESTSKKQKYFITRSEVLLDYSRHNNTLNLVLSLSGIHTLFYDSGLSYSDSYVVLKRCEIELARNYSEDKGEKISLSVSPIQIHICDRVVHSITDILHDIAEHFRVPDQTSRKSSRAGKRFSQKSFEHDDLWESKKLPETQDELKNIYVNPKPPVHKIHQVFLMSKTDFLVVLHLEETPVFMLKSSIEMTICGWSHMLNSTCQVTLQANYFNENAQEWEPFVDPVVVNECEYKPWEIMIKVFQDRAMPIITCPEIRMQKDTNKNQKRNLESFSGDEDSDEEMVYMEPPTTLRNNQKRRITTSLSSLLQESDSETEEGSNDKLMSAISDLFTGDWNESEASSVEQSSSDEDENFDEDSTSHSKSNKVETDADFFEKATYVILDGKETLNITITPSLLKVIKDLNISYFGKTLSMIHNKSSINIVNEIGPNTKIELLRRNSKDNSEEYVLLDSKTYESQDSYPSSPTRENCDISTKESDELAKMDADLCCSFEIAECFDFPPQTTATLYESAQRHFLKVYVPGFLPMQTNCPKRAWEKLISLQSVSNPEMYYLVAKHTVGKIKTITVSSPLEIRNETCFAMSVFYEPAILQKLNLEPIGYMKNPFEPTMRMAVLEPHEQFHVPLFIAFHCKLFIQPAYAE</sequence>
<name>A0A7F5QZ32_AGRPL</name>
<dbReference type="GO" id="GO:0006623">
    <property type="term" value="P:protein targeting to vacuole"/>
    <property type="evidence" value="ECO:0007669"/>
    <property type="project" value="TreeGrafter"/>
</dbReference>
<keyword evidence="2" id="KW-0813">Transport</keyword>
<keyword evidence="6" id="KW-1185">Reference proteome</keyword>
<dbReference type="GO" id="GO:0045053">
    <property type="term" value="P:protein retention in Golgi apparatus"/>
    <property type="evidence" value="ECO:0007669"/>
    <property type="project" value="TreeGrafter"/>
</dbReference>
<dbReference type="InParanoid" id="A0A7F5QZ32"/>
<gene>
    <name evidence="7" type="primary">LOC112904549</name>
</gene>
<feature type="compositionally biased region" description="Basic and acidic residues" evidence="3">
    <location>
        <begin position="433"/>
        <end position="442"/>
    </location>
</feature>
<dbReference type="PANTHER" id="PTHR16166:SF93">
    <property type="entry name" value="INTERMEMBRANE LIPID TRANSFER PROTEIN VPS13"/>
    <property type="match status" value="1"/>
</dbReference>
<dbReference type="KEGG" id="apln:112904549"/>
<evidence type="ECO:0000256" key="2">
    <source>
        <dbReference type="ARBA" id="ARBA00022448"/>
    </source>
</evidence>
<organism evidence="6 7">
    <name type="scientific">Agrilus planipennis</name>
    <name type="common">Emerald ash borer</name>
    <name type="synonym">Agrilus marcopoli</name>
    <dbReference type="NCBI Taxonomy" id="224129"/>
    <lineage>
        <taxon>Eukaryota</taxon>
        <taxon>Metazoa</taxon>
        <taxon>Ecdysozoa</taxon>
        <taxon>Arthropoda</taxon>
        <taxon>Hexapoda</taxon>
        <taxon>Insecta</taxon>
        <taxon>Pterygota</taxon>
        <taxon>Neoptera</taxon>
        <taxon>Endopterygota</taxon>
        <taxon>Coleoptera</taxon>
        <taxon>Polyphaga</taxon>
        <taxon>Elateriformia</taxon>
        <taxon>Buprestoidea</taxon>
        <taxon>Buprestidae</taxon>
        <taxon>Agrilinae</taxon>
        <taxon>Agrilus</taxon>
    </lineage>
</organism>
<dbReference type="OrthoDB" id="428159at2759"/>
<dbReference type="InterPro" id="IPR056747">
    <property type="entry name" value="VPS13-like_M"/>
</dbReference>
<feature type="compositionally biased region" description="Acidic residues" evidence="3">
    <location>
        <begin position="1430"/>
        <end position="1440"/>
    </location>
</feature>
<evidence type="ECO:0000256" key="3">
    <source>
        <dbReference type="SAM" id="MobiDB-lite"/>
    </source>
</evidence>